<proteinExistence type="inferred from homology"/>
<name>A0A821RYA9_9NEOP</name>
<keyword evidence="2" id="KW-0677">Repeat</keyword>
<dbReference type="AlphaFoldDB" id="A0A821RYA9"/>
<gene>
    <name evidence="5" type="ORF">PMACD_LOCUS6666</name>
</gene>
<dbReference type="Pfam" id="PF01723">
    <property type="entry name" value="Chorion_1"/>
    <property type="match status" value="1"/>
</dbReference>
<evidence type="ECO:0000313" key="6">
    <source>
        <dbReference type="Proteomes" id="UP000663880"/>
    </source>
</evidence>
<evidence type="ECO:0000256" key="1">
    <source>
        <dbReference type="ARBA" id="ARBA00005906"/>
    </source>
</evidence>
<keyword evidence="4" id="KW-1133">Transmembrane helix</keyword>
<evidence type="ECO:0000313" key="5">
    <source>
        <dbReference type="EMBL" id="CAF4846400.1"/>
    </source>
</evidence>
<dbReference type="GO" id="GO:0042600">
    <property type="term" value="C:egg chorion"/>
    <property type="evidence" value="ECO:0007669"/>
    <property type="project" value="InterPro"/>
</dbReference>
<protein>
    <submittedName>
        <fullName evidence="5">Uncharacterized protein</fullName>
    </submittedName>
</protein>
<comment type="similarity">
    <text evidence="1 3">Belongs to the chorion protein family.</text>
</comment>
<keyword evidence="4" id="KW-0812">Transmembrane</keyword>
<accession>A0A821RYA9</accession>
<comment type="caution">
    <text evidence="5">The sequence shown here is derived from an EMBL/GenBank/DDBJ whole genome shotgun (WGS) entry which is preliminary data.</text>
</comment>
<dbReference type="EMBL" id="CAJOBZ010000015">
    <property type="protein sequence ID" value="CAF4846400.1"/>
    <property type="molecule type" value="Genomic_DNA"/>
</dbReference>
<evidence type="ECO:0000256" key="4">
    <source>
        <dbReference type="SAM" id="Phobius"/>
    </source>
</evidence>
<organism evidence="5 6">
    <name type="scientific">Pieris macdunnoughi</name>
    <dbReference type="NCBI Taxonomy" id="345717"/>
    <lineage>
        <taxon>Eukaryota</taxon>
        <taxon>Metazoa</taxon>
        <taxon>Ecdysozoa</taxon>
        <taxon>Arthropoda</taxon>
        <taxon>Hexapoda</taxon>
        <taxon>Insecta</taxon>
        <taxon>Pterygota</taxon>
        <taxon>Neoptera</taxon>
        <taxon>Endopterygota</taxon>
        <taxon>Lepidoptera</taxon>
        <taxon>Glossata</taxon>
        <taxon>Ditrysia</taxon>
        <taxon>Papilionoidea</taxon>
        <taxon>Pieridae</taxon>
        <taxon>Pierinae</taxon>
        <taxon>Pieris</taxon>
    </lineage>
</organism>
<dbReference type="GO" id="GO:0007304">
    <property type="term" value="P:chorion-containing eggshell formation"/>
    <property type="evidence" value="ECO:0007669"/>
    <property type="project" value="InterPro"/>
</dbReference>
<dbReference type="Proteomes" id="UP000663880">
    <property type="component" value="Unassembled WGS sequence"/>
</dbReference>
<dbReference type="InterPro" id="IPR002635">
    <property type="entry name" value="Chorion"/>
</dbReference>
<reference evidence="5" key="1">
    <citation type="submission" date="2021-02" db="EMBL/GenBank/DDBJ databases">
        <authorList>
            <person name="Steward A R."/>
        </authorList>
    </citation>
    <scope>NUCLEOTIDE SEQUENCE</scope>
</reference>
<evidence type="ECO:0000256" key="3">
    <source>
        <dbReference type="RuleBase" id="RU004378"/>
    </source>
</evidence>
<dbReference type="GO" id="GO:0005213">
    <property type="term" value="F:structural constituent of egg chorion"/>
    <property type="evidence" value="ECO:0007669"/>
    <property type="project" value="InterPro"/>
</dbReference>
<dbReference type="OrthoDB" id="6930117at2759"/>
<sequence length="146" mass="16479">MLCQYKVHSYQFIMRITALLFVCLQIFINMENFVQCFEYVPSNMHAYYGLGPSYYKPRDYDVFNRQFKMENFNLPPPSISISADGLIINGAISVSGTLPFLSSVTVQGELPMTGSGVVEFSTGNNEVAITRELPGYANRYGSMSFY</sequence>
<evidence type="ECO:0000256" key="2">
    <source>
        <dbReference type="ARBA" id="ARBA00022737"/>
    </source>
</evidence>
<keyword evidence="4" id="KW-0472">Membrane</keyword>
<feature type="transmembrane region" description="Helical" evidence="4">
    <location>
        <begin position="12"/>
        <end position="30"/>
    </location>
</feature>
<keyword evidence="6" id="KW-1185">Reference proteome</keyword>